<name>A0A7S1KCI9_9ALVE</name>
<accession>A0A7S1KCI9</accession>
<evidence type="ECO:0000256" key="1">
    <source>
        <dbReference type="SAM" id="MobiDB-lite"/>
    </source>
</evidence>
<reference evidence="2" key="1">
    <citation type="submission" date="2021-01" db="EMBL/GenBank/DDBJ databases">
        <authorList>
            <person name="Corre E."/>
            <person name="Pelletier E."/>
            <person name="Niang G."/>
            <person name="Scheremetjew M."/>
            <person name="Finn R."/>
            <person name="Kale V."/>
            <person name="Holt S."/>
            <person name="Cochrane G."/>
            <person name="Meng A."/>
            <person name="Brown T."/>
            <person name="Cohen L."/>
        </authorList>
    </citation>
    <scope>NUCLEOTIDE SEQUENCE</scope>
    <source>
        <strain evidence="2">CCMP3346</strain>
    </source>
</reference>
<organism evidence="2">
    <name type="scientific">Vitrella brassicaformis</name>
    <dbReference type="NCBI Taxonomy" id="1169539"/>
    <lineage>
        <taxon>Eukaryota</taxon>
        <taxon>Sar</taxon>
        <taxon>Alveolata</taxon>
        <taxon>Colpodellida</taxon>
        <taxon>Vitrellaceae</taxon>
        <taxon>Vitrella</taxon>
    </lineage>
</organism>
<protein>
    <submittedName>
        <fullName evidence="2">Uncharacterized protein</fullName>
    </submittedName>
</protein>
<feature type="region of interest" description="Disordered" evidence="1">
    <location>
        <begin position="25"/>
        <end position="64"/>
    </location>
</feature>
<feature type="compositionally biased region" description="Basic and acidic residues" evidence="1">
    <location>
        <begin position="28"/>
        <end position="44"/>
    </location>
</feature>
<proteinExistence type="predicted"/>
<dbReference type="AlphaFoldDB" id="A0A7S1KCI9"/>
<sequence>MGADVDRCDAAVDTMRWISPACAYGRVGKGEDETGQRQGETERERRRRDSHSHGLPPFGHRCGDGSTCLVKEGLKGKQICWEKKHIQEGIGISGKSKGK</sequence>
<dbReference type="EMBL" id="HBGB01042165">
    <property type="protein sequence ID" value="CAD9069739.1"/>
    <property type="molecule type" value="Transcribed_RNA"/>
</dbReference>
<evidence type="ECO:0000313" key="2">
    <source>
        <dbReference type="EMBL" id="CAD9069739.1"/>
    </source>
</evidence>
<gene>
    <name evidence="2" type="ORF">VBRA1451_LOCUS24821</name>
</gene>